<name>A0A0D3IWL9_EMIH1</name>
<feature type="region of interest" description="Disordered" evidence="6">
    <location>
        <begin position="676"/>
        <end position="704"/>
    </location>
</feature>
<evidence type="ECO:0000256" key="1">
    <source>
        <dbReference type="ARBA" id="ARBA00004123"/>
    </source>
</evidence>
<evidence type="ECO:0000256" key="2">
    <source>
        <dbReference type="ARBA" id="ARBA00004906"/>
    </source>
</evidence>
<comment type="pathway">
    <text evidence="2">Protein modification; protein ubiquitination.</text>
</comment>
<keyword evidence="9" id="KW-1185">Reference proteome</keyword>
<dbReference type="GO" id="GO:0005634">
    <property type="term" value="C:nucleus"/>
    <property type="evidence" value="ECO:0007669"/>
    <property type="project" value="UniProtKB-SubCell"/>
</dbReference>
<dbReference type="Proteomes" id="UP000013827">
    <property type="component" value="Unassembled WGS sequence"/>
</dbReference>
<feature type="region of interest" description="Disordered" evidence="6">
    <location>
        <begin position="323"/>
        <end position="349"/>
    </location>
</feature>
<dbReference type="GO" id="GO:0036503">
    <property type="term" value="P:ERAD pathway"/>
    <property type="evidence" value="ECO:0007669"/>
    <property type="project" value="InterPro"/>
</dbReference>
<evidence type="ECO:0000256" key="5">
    <source>
        <dbReference type="ARBA" id="ARBA00023242"/>
    </source>
</evidence>
<dbReference type="UniPathway" id="UPA00143"/>
<proteinExistence type="predicted"/>
<feature type="region of interest" description="Disordered" evidence="6">
    <location>
        <begin position="187"/>
        <end position="215"/>
    </location>
</feature>
<sequence length="860" mass="89495">MDEYAASVATLVGMLGIDAGQAGTLLQNAGGNIEAAASEQALLSGAAEEDGLSLYGDSGESDLVGLLKASAAAAPFVTAVATSLSLAEQESVYGPALESLLRRLDPYSGGAVESGRLRSGEWTGREAEGLGDRAVLEGGWEEVWQLQSRQQTTSQRVILTAALFKDPAAKAAALRWLGAVLAANGANADGGKQQSPQEAMRARQSGASGGGMSQLARQSCSSDGALLSAAAVLLQLCGPFLTPTALRDGKGHDGFARLDWRLTEAGGDPSGGGGAGAGGSGGFEESNEEADELAQADQALPLTNQLVDASLQAIKLSLLSSSDAAAEPAPPPNTPPPAGAAGGSAEGVAAGGGDAEAELHFAELHFVTECFFLCLRALHVGVLPAMRGAGRVLPAMRRCERILLELQRKGGAAAFDAHLHAIKEAGQGKAQAAVLAYRLLLDGPRLQPLLLRFCGLAGAGLEHLWREARGSSISGESAAAADACAALPASTLTDLFALLVLFARKDPQALVASEVAAPLVSRCACRWALASSPFVRFTAAELLETLVQMDEHAARLAGSRLRGVAGPLVRLIDAEAASEVQLPLLSLYVELGLHTNAAAVSDKNGDRFRIMSVLRALWQQPQPWRALQAAAAASLEPGGGGDGGAAFGEFAETLVKEAVFLLADALGRLADVHTRQEEMPASVRRGDKAASLPAPPPASAADKEKEAAWAALSGKERQAREARLEQCRRTAKGFLQLAHSSLAALLFLTDEAGVCSAFASHPSRASKLAAMLVEFLRKLCDVKAREGLRVDQPDKLGWHPKKMRSDTRPHPKKMLSDTAQLLLHAASRVPAFVHTLAACDNLDVPLLHTAANILEHAFNR</sequence>
<feature type="domain" description="Ubiquitin conjugation factor E4 core" evidence="7">
    <location>
        <begin position="148"/>
        <end position="243"/>
    </location>
</feature>
<dbReference type="RefSeq" id="XP_005768083.1">
    <property type="nucleotide sequence ID" value="XM_005768026.1"/>
</dbReference>
<feature type="region of interest" description="Disordered" evidence="6">
    <location>
        <begin position="262"/>
        <end position="292"/>
    </location>
</feature>
<evidence type="ECO:0000313" key="8">
    <source>
        <dbReference type="EnsemblProtists" id="EOD15654"/>
    </source>
</evidence>
<feature type="compositionally biased region" description="Gly residues" evidence="6">
    <location>
        <begin position="340"/>
        <end position="349"/>
    </location>
</feature>
<feature type="region of interest" description="Disordered" evidence="6">
    <location>
        <begin position="793"/>
        <end position="812"/>
    </location>
</feature>
<dbReference type="GeneID" id="17261806"/>
<dbReference type="PANTHER" id="PTHR13931">
    <property type="entry name" value="UBIQUITINATION FACTOR E4"/>
    <property type="match status" value="1"/>
</dbReference>
<dbReference type="EnsemblProtists" id="EOD15654">
    <property type="protein sequence ID" value="EOD15654"/>
    <property type="gene ID" value="EMIHUDRAFT_211208"/>
</dbReference>
<keyword evidence="4" id="KW-0833">Ubl conjugation pathway</keyword>
<evidence type="ECO:0000256" key="3">
    <source>
        <dbReference type="ARBA" id="ARBA00022679"/>
    </source>
</evidence>
<dbReference type="GO" id="GO:0006511">
    <property type="term" value="P:ubiquitin-dependent protein catabolic process"/>
    <property type="evidence" value="ECO:0007669"/>
    <property type="project" value="InterPro"/>
</dbReference>
<accession>A0A0D3IWL9</accession>
<dbReference type="GO" id="GO:0000209">
    <property type="term" value="P:protein polyubiquitination"/>
    <property type="evidence" value="ECO:0007669"/>
    <property type="project" value="TreeGrafter"/>
</dbReference>
<evidence type="ECO:0000256" key="6">
    <source>
        <dbReference type="SAM" id="MobiDB-lite"/>
    </source>
</evidence>
<feature type="compositionally biased region" description="Gly residues" evidence="6">
    <location>
        <begin position="268"/>
        <end position="282"/>
    </location>
</feature>
<dbReference type="HOGENOM" id="CLU_302566_0_0_1"/>
<keyword evidence="3" id="KW-0808">Transferase</keyword>
<dbReference type="GO" id="GO:0034450">
    <property type="term" value="F:ubiquitin-ubiquitin ligase activity"/>
    <property type="evidence" value="ECO:0007669"/>
    <property type="project" value="InterPro"/>
</dbReference>
<feature type="domain" description="Ubiquitin conjugation factor E4 core" evidence="7">
    <location>
        <begin position="362"/>
        <end position="803"/>
    </location>
</feature>
<dbReference type="Pfam" id="PF10408">
    <property type="entry name" value="Ufd2P_core"/>
    <property type="match status" value="2"/>
</dbReference>
<feature type="compositionally biased region" description="Basic and acidic residues" evidence="6">
    <location>
        <begin position="793"/>
        <end position="809"/>
    </location>
</feature>
<dbReference type="GO" id="GO:0005737">
    <property type="term" value="C:cytoplasm"/>
    <property type="evidence" value="ECO:0007669"/>
    <property type="project" value="TreeGrafter"/>
</dbReference>
<dbReference type="PaxDb" id="2903-EOD15654"/>
<dbReference type="InterPro" id="IPR045132">
    <property type="entry name" value="UBE4"/>
</dbReference>
<dbReference type="InterPro" id="IPR019474">
    <property type="entry name" value="Ub_conjug_fac_E4_core"/>
</dbReference>
<evidence type="ECO:0000259" key="7">
    <source>
        <dbReference type="Pfam" id="PF10408"/>
    </source>
</evidence>
<dbReference type="STRING" id="2903.R1E3Z0"/>
<dbReference type="eggNOG" id="KOG2042">
    <property type="taxonomic scope" value="Eukaryota"/>
</dbReference>
<dbReference type="GO" id="GO:0000151">
    <property type="term" value="C:ubiquitin ligase complex"/>
    <property type="evidence" value="ECO:0007669"/>
    <property type="project" value="InterPro"/>
</dbReference>
<keyword evidence="5" id="KW-0539">Nucleus</keyword>
<organism evidence="8 9">
    <name type="scientific">Emiliania huxleyi (strain CCMP1516)</name>
    <dbReference type="NCBI Taxonomy" id="280463"/>
    <lineage>
        <taxon>Eukaryota</taxon>
        <taxon>Haptista</taxon>
        <taxon>Haptophyta</taxon>
        <taxon>Prymnesiophyceae</taxon>
        <taxon>Isochrysidales</taxon>
        <taxon>Noelaerhabdaceae</taxon>
        <taxon>Emiliania</taxon>
    </lineage>
</organism>
<reference evidence="9" key="1">
    <citation type="journal article" date="2013" name="Nature">
        <title>Pan genome of the phytoplankton Emiliania underpins its global distribution.</title>
        <authorList>
            <person name="Read B.A."/>
            <person name="Kegel J."/>
            <person name="Klute M.J."/>
            <person name="Kuo A."/>
            <person name="Lefebvre S.C."/>
            <person name="Maumus F."/>
            <person name="Mayer C."/>
            <person name="Miller J."/>
            <person name="Monier A."/>
            <person name="Salamov A."/>
            <person name="Young J."/>
            <person name="Aguilar M."/>
            <person name="Claverie J.M."/>
            <person name="Frickenhaus S."/>
            <person name="Gonzalez K."/>
            <person name="Herman E.K."/>
            <person name="Lin Y.C."/>
            <person name="Napier J."/>
            <person name="Ogata H."/>
            <person name="Sarno A.F."/>
            <person name="Shmutz J."/>
            <person name="Schroeder D."/>
            <person name="de Vargas C."/>
            <person name="Verret F."/>
            <person name="von Dassow P."/>
            <person name="Valentin K."/>
            <person name="Van de Peer Y."/>
            <person name="Wheeler G."/>
            <person name="Dacks J.B."/>
            <person name="Delwiche C.F."/>
            <person name="Dyhrman S.T."/>
            <person name="Glockner G."/>
            <person name="John U."/>
            <person name="Richards T."/>
            <person name="Worden A.Z."/>
            <person name="Zhang X."/>
            <person name="Grigoriev I.V."/>
            <person name="Allen A.E."/>
            <person name="Bidle K."/>
            <person name="Borodovsky M."/>
            <person name="Bowler C."/>
            <person name="Brownlee C."/>
            <person name="Cock J.M."/>
            <person name="Elias M."/>
            <person name="Gladyshev V.N."/>
            <person name="Groth M."/>
            <person name="Guda C."/>
            <person name="Hadaegh A."/>
            <person name="Iglesias-Rodriguez M.D."/>
            <person name="Jenkins J."/>
            <person name="Jones B.M."/>
            <person name="Lawson T."/>
            <person name="Leese F."/>
            <person name="Lindquist E."/>
            <person name="Lobanov A."/>
            <person name="Lomsadze A."/>
            <person name="Malik S.B."/>
            <person name="Marsh M.E."/>
            <person name="Mackinder L."/>
            <person name="Mock T."/>
            <person name="Mueller-Roeber B."/>
            <person name="Pagarete A."/>
            <person name="Parker M."/>
            <person name="Probert I."/>
            <person name="Quesneville H."/>
            <person name="Raines C."/>
            <person name="Rensing S.A."/>
            <person name="Riano-Pachon D.M."/>
            <person name="Richier S."/>
            <person name="Rokitta S."/>
            <person name="Shiraiwa Y."/>
            <person name="Soanes D.M."/>
            <person name="van der Giezen M."/>
            <person name="Wahlund T.M."/>
            <person name="Williams B."/>
            <person name="Wilson W."/>
            <person name="Wolfe G."/>
            <person name="Wurch L.L."/>
        </authorList>
    </citation>
    <scope>NUCLEOTIDE SEQUENCE</scope>
</reference>
<evidence type="ECO:0000313" key="9">
    <source>
        <dbReference type="Proteomes" id="UP000013827"/>
    </source>
</evidence>
<dbReference type="AlphaFoldDB" id="A0A0D3IWL9"/>
<reference evidence="8" key="2">
    <citation type="submission" date="2024-10" db="UniProtKB">
        <authorList>
            <consortium name="EnsemblProtists"/>
        </authorList>
    </citation>
    <scope>IDENTIFICATION</scope>
</reference>
<dbReference type="PANTHER" id="PTHR13931:SF2">
    <property type="entry name" value="UBIQUITIN CONJUGATION FACTOR E4 B"/>
    <property type="match status" value="1"/>
</dbReference>
<evidence type="ECO:0000256" key="4">
    <source>
        <dbReference type="ARBA" id="ARBA00022786"/>
    </source>
</evidence>
<feature type="compositionally biased region" description="Basic and acidic residues" evidence="6">
    <location>
        <begin position="676"/>
        <end position="688"/>
    </location>
</feature>
<protein>
    <recommendedName>
        <fullName evidence="7">Ubiquitin conjugation factor E4 core domain-containing protein</fullName>
    </recommendedName>
</protein>
<dbReference type="KEGG" id="ehx:EMIHUDRAFT_211208"/>
<comment type="subcellular location">
    <subcellularLocation>
        <location evidence="1">Nucleus</location>
    </subcellularLocation>
</comment>
<feature type="compositionally biased region" description="Pro residues" evidence="6">
    <location>
        <begin position="328"/>
        <end position="338"/>
    </location>
</feature>